<gene>
    <name evidence="1" type="ORF">POL25_37130</name>
</gene>
<keyword evidence="2" id="KW-1185">Reference proteome</keyword>
<comment type="caution">
    <text evidence="1">The sequence shown here is derived from an EMBL/GenBank/DDBJ whole genome shotgun (WGS) entry which is preliminary data.</text>
</comment>
<dbReference type="EMBL" id="JAQNDL010000003">
    <property type="protein sequence ID" value="MDC0722572.1"/>
    <property type="molecule type" value="Genomic_DNA"/>
</dbReference>
<dbReference type="RefSeq" id="WP_272091099.1">
    <property type="nucleotide sequence ID" value="NZ_JAQNDL010000003.1"/>
</dbReference>
<evidence type="ECO:0000313" key="1">
    <source>
        <dbReference type="EMBL" id="MDC0722572.1"/>
    </source>
</evidence>
<evidence type="ECO:0000313" key="2">
    <source>
        <dbReference type="Proteomes" id="UP001221686"/>
    </source>
</evidence>
<proteinExistence type="predicted"/>
<accession>A0ABT5E9N6</accession>
<name>A0ABT5E9N6_9BACT</name>
<sequence length="119" mass="11096">MVSAALVGGPPGPVPAAPGELVAALAPDVGSGPAIGAGVSGAGAGLEFVGAEAAPLVGSAVAAPEVGAVATIIAAEPDHACIAARVREFARPFALCSDDSAGEPSSRAVVADPTFIGAA</sequence>
<organism evidence="1 2">
    <name type="scientific">Nannocystis bainbridge</name>
    <dbReference type="NCBI Taxonomy" id="2995303"/>
    <lineage>
        <taxon>Bacteria</taxon>
        <taxon>Pseudomonadati</taxon>
        <taxon>Myxococcota</taxon>
        <taxon>Polyangia</taxon>
        <taxon>Nannocystales</taxon>
        <taxon>Nannocystaceae</taxon>
        <taxon>Nannocystis</taxon>
    </lineage>
</organism>
<protein>
    <submittedName>
        <fullName evidence="1">Uncharacterized protein</fullName>
    </submittedName>
</protein>
<reference evidence="1 2" key="1">
    <citation type="submission" date="2022-11" db="EMBL/GenBank/DDBJ databases">
        <title>Minimal conservation of predation-associated metabolite biosynthetic gene clusters underscores biosynthetic potential of Myxococcota including descriptions for ten novel species: Archangium lansinium sp. nov., Myxococcus landrumus sp. nov., Nannocystis bai.</title>
        <authorList>
            <person name="Ahearne A."/>
            <person name="Stevens C."/>
            <person name="Dowd S."/>
        </authorList>
    </citation>
    <scope>NUCLEOTIDE SEQUENCE [LARGE SCALE GENOMIC DNA]</scope>
    <source>
        <strain evidence="1 2">BB15-2</strain>
    </source>
</reference>
<dbReference type="Proteomes" id="UP001221686">
    <property type="component" value="Unassembled WGS sequence"/>
</dbReference>